<evidence type="ECO:0000313" key="2">
    <source>
        <dbReference type="Proteomes" id="UP000218244"/>
    </source>
</evidence>
<dbReference type="Proteomes" id="UP000218244">
    <property type="component" value="Chromosome"/>
</dbReference>
<dbReference type="Gene3D" id="6.10.140.2080">
    <property type="match status" value="1"/>
</dbReference>
<dbReference type="Gene3D" id="1.10.10.2390">
    <property type="match status" value="1"/>
</dbReference>
<dbReference type="EMBL" id="AP017369">
    <property type="protein sequence ID" value="BAU94859.1"/>
    <property type="molecule type" value="Genomic_DNA"/>
</dbReference>
<keyword evidence="2" id="KW-1185">Reference proteome</keyword>
<sequence length="117" mass="13488">MIFISDQPKIISMPKNDSPNFAQRALNWLRQGYPSGVPRHDTFALFYVLERELTEEDLNELADLLIEEGENNGLHDKPITREKIGKLITHVHSQPPETEDIDRIQKKLKAEGFPTHD</sequence>
<dbReference type="Pfam" id="PF11829">
    <property type="entry name" value="DUF3349"/>
    <property type="match status" value="1"/>
</dbReference>
<gene>
    <name evidence="1" type="ORF">N24_0597</name>
</gene>
<dbReference type="KEGG" id="csur:N24_0597"/>
<name>A0A160PMA1_9CORY</name>
<evidence type="ECO:0000313" key="1">
    <source>
        <dbReference type="EMBL" id="BAU94859.1"/>
    </source>
</evidence>
<reference evidence="1 2" key="1">
    <citation type="submission" date="2016-02" db="EMBL/GenBank/DDBJ databases">
        <title>Corynebacterium glutamicum N24 whole genome sequencing project.</title>
        <authorList>
            <person name="Matsutani M."/>
            <person name="Nangtapong N."/>
            <person name="Yakushi T."/>
            <person name="Matsushita K."/>
        </authorList>
    </citation>
    <scope>NUCLEOTIDE SEQUENCE [LARGE SCALE GENOMIC DNA]</scope>
    <source>
        <strain evidence="1 2">N24</strain>
    </source>
</reference>
<dbReference type="InterPro" id="IPR021784">
    <property type="entry name" value="DUF3349"/>
</dbReference>
<evidence type="ECO:0008006" key="3">
    <source>
        <dbReference type="Google" id="ProtNLM"/>
    </source>
</evidence>
<dbReference type="AlphaFoldDB" id="A0A160PMA1"/>
<accession>A0A160PMA1</accession>
<proteinExistence type="predicted"/>
<protein>
    <recommendedName>
        <fullName evidence="3">DUF3349 domain-containing protein</fullName>
    </recommendedName>
</protein>
<organism evidence="1 2">
    <name type="scientific">Corynebacterium suranareeae</name>
    <dbReference type="NCBI Taxonomy" id="2506452"/>
    <lineage>
        <taxon>Bacteria</taxon>
        <taxon>Bacillati</taxon>
        <taxon>Actinomycetota</taxon>
        <taxon>Actinomycetes</taxon>
        <taxon>Mycobacteriales</taxon>
        <taxon>Corynebacteriaceae</taxon>
        <taxon>Corynebacterium</taxon>
    </lineage>
</organism>